<feature type="region of interest" description="Disordered" evidence="9">
    <location>
        <begin position="567"/>
        <end position="633"/>
    </location>
</feature>
<protein>
    <recommendedName>
        <fullName evidence="2">RING-type E3 ubiquitin transferase</fullName>
        <ecNumber evidence="2">2.3.2.27</ecNumber>
    </recommendedName>
</protein>
<dbReference type="GO" id="GO:0061630">
    <property type="term" value="F:ubiquitin protein ligase activity"/>
    <property type="evidence" value="ECO:0007669"/>
    <property type="project" value="UniProtKB-EC"/>
</dbReference>
<comment type="catalytic activity">
    <reaction evidence="1">
        <text>S-ubiquitinyl-[E2 ubiquitin-conjugating enzyme]-L-cysteine + [acceptor protein]-L-lysine = [E2 ubiquitin-conjugating enzyme]-L-cysteine + N(6)-ubiquitinyl-[acceptor protein]-L-lysine.</text>
        <dbReference type="EC" id="2.3.2.27"/>
    </reaction>
</comment>
<dbReference type="Pfam" id="PF13639">
    <property type="entry name" value="zf-RING_2"/>
    <property type="match status" value="1"/>
</dbReference>
<dbReference type="EC" id="2.3.2.27" evidence="2"/>
<name>A0A131YA33_IXORI</name>
<evidence type="ECO:0000256" key="8">
    <source>
        <dbReference type="PROSITE-ProRule" id="PRU00175"/>
    </source>
</evidence>
<dbReference type="GO" id="GO:0008270">
    <property type="term" value="F:zinc ion binding"/>
    <property type="evidence" value="ECO:0007669"/>
    <property type="project" value="UniProtKB-KW"/>
</dbReference>
<evidence type="ECO:0000256" key="6">
    <source>
        <dbReference type="ARBA" id="ARBA00022786"/>
    </source>
</evidence>
<dbReference type="PANTHER" id="PTHR22937">
    <property type="entry name" value="E3 UBIQUITIN-PROTEIN LIGASE RNF165"/>
    <property type="match status" value="1"/>
</dbReference>
<evidence type="ECO:0000256" key="9">
    <source>
        <dbReference type="SAM" id="MobiDB-lite"/>
    </source>
</evidence>
<feature type="compositionally biased region" description="Polar residues" evidence="9">
    <location>
        <begin position="1"/>
        <end position="13"/>
    </location>
</feature>
<sequence length="840" mass="89872">MYPPTAESSSLLWRQQHAAEDNAMAEDAASRDRTSGRRRGCGTPDASSENHSHSSRHKGSNAKDQHRPMEGTTESDSDVDIVGALPLHQRQQKGHRGSQGSTGAHRGDPCRQDHSYSESGGSSRDRERHWPSHGKRLAARSHQQGTSRAADRTKTEEGSPEPDWPEAPDLQLDCLISDDDDDDSSSVELVSVELPRSPRRQTQGATSSGSGGEGSRVPPVGNPPGSERPAAASPRAGAAAPGRGQLPSCAHHRPSRESPPRPPSDACARHLPCAYGGATRGSVVTAFVDLTQSDEESSGGAAHPAGHCVQPPPPSIVPPVSLASHLGVAAAVPPPPLPPPFLNGEGCCIRVHRGPPGAPFCPLGAARLHSHLHGLHHGYPQSALGPPGLAGCRYHPAGPEQHPQQAHQQPHSQQPHCTGDAGDSCARTTGTAGPSGDPCRGYGPCFGHAAPPPSMMMAHAHVYPTSASPHLGYLAATQSSAGPPLNLGLNPGASPYAAYGPTAPSPHHDFSQPPAAAPAMFARMNPTHTRLWQAQQRMQDMQRRRMYQHTLYMQRQQQEALALQRLMEAQSQQQGGPSGAPPLFLCPDGAGPVLAPSLHPPSGAQQPQGGPSPSPAHPEGAPSPMGARCSALTPPPIQVASEAVVLDPNVQAEVVIASPSSGEPGHAHLHHHIHQHHYHHPPTPPRIHHFPPLALALPPTVTMSQRFPDMYAISALSDIPHYVSLPHYMPLLSRHVQESMRLFEHRRMVVNRGASQGTIERNTFPHKYKKIPRSGGDSEDNVEKCTICLSEFEDNEDVRRLPCMHLFHIVCVDQWLTTNKRCPICRVDIEEHLKDFGISS</sequence>
<feature type="compositionally biased region" description="Low complexity" evidence="9">
    <location>
        <begin position="395"/>
        <end position="416"/>
    </location>
</feature>
<feature type="region of interest" description="Disordered" evidence="9">
    <location>
        <begin position="390"/>
        <end position="438"/>
    </location>
</feature>
<dbReference type="EMBL" id="GEFM01000039">
    <property type="protein sequence ID" value="JAP75757.1"/>
    <property type="molecule type" value="mRNA"/>
</dbReference>
<evidence type="ECO:0000256" key="2">
    <source>
        <dbReference type="ARBA" id="ARBA00012483"/>
    </source>
</evidence>
<keyword evidence="3" id="KW-0808">Transferase</keyword>
<evidence type="ECO:0000259" key="10">
    <source>
        <dbReference type="PROSITE" id="PS50089"/>
    </source>
</evidence>
<dbReference type="InterPro" id="IPR045191">
    <property type="entry name" value="MBR1/2-like"/>
</dbReference>
<feature type="compositionally biased region" description="Basic and acidic residues" evidence="9">
    <location>
        <begin position="105"/>
        <end position="116"/>
    </location>
</feature>
<evidence type="ECO:0000256" key="5">
    <source>
        <dbReference type="ARBA" id="ARBA00022771"/>
    </source>
</evidence>
<feature type="compositionally biased region" description="Acidic residues" evidence="9">
    <location>
        <begin position="176"/>
        <end position="185"/>
    </location>
</feature>
<feature type="region of interest" description="Disordered" evidence="9">
    <location>
        <begin position="1"/>
        <end position="265"/>
    </location>
</feature>
<dbReference type="InterPro" id="IPR013083">
    <property type="entry name" value="Znf_RING/FYVE/PHD"/>
</dbReference>
<dbReference type="SMART" id="SM00184">
    <property type="entry name" value="RING"/>
    <property type="match status" value="1"/>
</dbReference>
<keyword evidence="6" id="KW-0833">Ubl conjugation pathway</keyword>
<reference evidence="11" key="1">
    <citation type="submission" date="2016-02" db="EMBL/GenBank/DDBJ databases">
        <title>RNAseq analyses of the midgut from blood- or serum-fed Ixodes ricinus ticks.</title>
        <authorList>
            <person name="Perner J."/>
            <person name="Provaznik J."/>
            <person name="Schrenkova J."/>
            <person name="Urbanova V."/>
            <person name="Ribeiro J.M."/>
            <person name="Kopacek P."/>
        </authorList>
    </citation>
    <scope>NUCLEOTIDE SEQUENCE</scope>
    <source>
        <tissue evidence="11">Gut</tissue>
    </source>
</reference>
<evidence type="ECO:0000256" key="3">
    <source>
        <dbReference type="ARBA" id="ARBA00022679"/>
    </source>
</evidence>
<evidence type="ECO:0000256" key="4">
    <source>
        <dbReference type="ARBA" id="ARBA00022723"/>
    </source>
</evidence>
<dbReference type="CDD" id="cd16474">
    <property type="entry name" value="RING-H2_RNF111-like"/>
    <property type="match status" value="1"/>
</dbReference>
<dbReference type="PANTHER" id="PTHR22937:SF65">
    <property type="entry name" value="E3 UBIQUITIN-PROTEIN LIGASE ARK2C"/>
    <property type="match status" value="1"/>
</dbReference>
<evidence type="ECO:0000256" key="1">
    <source>
        <dbReference type="ARBA" id="ARBA00000900"/>
    </source>
</evidence>
<evidence type="ECO:0000256" key="7">
    <source>
        <dbReference type="ARBA" id="ARBA00022833"/>
    </source>
</evidence>
<keyword evidence="7" id="KW-0862">Zinc</keyword>
<dbReference type="Gene3D" id="3.30.40.10">
    <property type="entry name" value="Zinc/RING finger domain, C3HC4 (zinc finger)"/>
    <property type="match status" value="1"/>
</dbReference>
<dbReference type="InterPro" id="IPR001841">
    <property type="entry name" value="Znf_RING"/>
</dbReference>
<proteinExistence type="evidence at transcript level"/>
<dbReference type="PROSITE" id="PS50089">
    <property type="entry name" value="ZF_RING_2"/>
    <property type="match status" value="1"/>
</dbReference>
<keyword evidence="5 8" id="KW-0863">Zinc-finger</keyword>
<feature type="domain" description="RING-type" evidence="10">
    <location>
        <begin position="785"/>
        <end position="826"/>
    </location>
</feature>
<accession>A0A131YA33</accession>
<organism evidence="11">
    <name type="scientific">Ixodes ricinus</name>
    <name type="common">Common tick</name>
    <name type="synonym">Acarus ricinus</name>
    <dbReference type="NCBI Taxonomy" id="34613"/>
    <lineage>
        <taxon>Eukaryota</taxon>
        <taxon>Metazoa</taxon>
        <taxon>Ecdysozoa</taxon>
        <taxon>Arthropoda</taxon>
        <taxon>Chelicerata</taxon>
        <taxon>Arachnida</taxon>
        <taxon>Acari</taxon>
        <taxon>Parasitiformes</taxon>
        <taxon>Ixodida</taxon>
        <taxon>Ixodoidea</taxon>
        <taxon>Ixodidae</taxon>
        <taxon>Ixodinae</taxon>
        <taxon>Ixodes</taxon>
    </lineage>
</organism>
<keyword evidence="4" id="KW-0479">Metal-binding</keyword>
<feature type="compositionally biased region" description="Low complexity" evidence="9">
    <location>
        <begin position="600"/>
        <end position="609"/>
    </location>
</feature>
<dbReference type="AlphaFoldDB" id="A0A131YA33"/>
<evidence type="ECO:0000313" key="11">
    <source>
        <dbReference type="EMBL" id="JAP75757.1"/>
    </source>
</evidence>
<dbReference type="SUPFAM" id="SSF57850">
    <property type="entry name" value="RING/U-box"/>
    <property type="match status" value="1"/>
</dbReference>
<feature type="compositionally biased region" description="Low complexity" evidence="9">
    <location>
        <begin position="223"/>
        <end position="244"/>
    </location>
</feature>
<dbReference type="GO" id="GO:0005634">
    <property type="term" value="C:nucleus"/>
    <property type="evidence" value="ECO:0007669"/>
    <property type="project" value="TreeGrafter"/>
</dbReference>